<protein>
    <recommendedName>
        <fullName evidence="1">DNA-directed DNA polymerase family A palm domain-containing protein</fullName>
    </recommendedName>
</protein>
<evidence type="ECO:0000313" key="2">
    <source>
        <dbReference type="EMBL" id="AYC65408.1"/>
    </source>
</evidence>
<organism evidence="2">
    <name type="scientific">Pseudocodium devriesii</name>
    <dbReference type="NCBI Taxonomy" id="453070"/>
    <lineage>
        <taxon>Eukaryota</taxon>
        <taxon>Viridiplantae</taxon>
        <taxon>Chlorophyta</taxon>
        <taxon>core chlorophytes</taxon>
        <taxon>Ulvophyceae</taxon>
        <taxon>TCBD clade</taxon>
        <taxon>Bryopsidales</taxon>
        <taxon>Halimedineae</taxon>
        <taxon>Halimedaceae</taxon>
        <taxon>Pseudocodieae</taxon>
        <taxon>Pseudocodium</taxon>
    </lineage>
</organism>
<dbReference type="Pfam" id="PF00476">
    <property type="entry name" value="DNA_pol_A"/>
    <property type="match status" value="1"/>
</dbReference>
<dbReference type="Gene3D" id="1.10.150.20">
    <property type="entry name" value="5' to 3' exonuclease, C-terminal subdomain"/>
    <property type="match status" value="1"/>
</dbReference>
<sequence length="100" mass="11688">MIFTEILTTRKGILQIERFQKALFENRLVFFNYTVTGRRTILNYPIQGLPATLRKTIEPHNGNIFIVADVSQEEVRILTQIAMDDALLKIFQNNLDFHSY</sequence>
<dbReference type="Gene3D" id="3.30.70.370">
    <property type="match status" value="1"/>
</dbReference>
<evidence type="ECO:0000259" key="1">
    <source>
        <dbReference type="Pfam" id="PF00476"/>
    </source>
</evidence>
<dbReference type="RefSeq" id="YP_009519354.1">
    <property type="nucleotide sequence ID" value="NC_039525.1"/>
</dbReference>
<proteinExistence type="predicted"/>
<dbReference type="GO" id="GO:0006260">
    <property type="term" value="P:DNA replication"/>
    <property type="evidence" value="ECO:0007669"/>
    <property type="project" value="InterPro"/>
</dbReference>
<dbReference type="GeneID" id="38279322"/>
<accession>A0A386B140</accession>
<gene>
    <name evidence="2" type="primary">orf100</name>
</gene>
<dbReference type="GO" id="GO:0003887">
    <property type="term" value="F:DNA-directed DNA polymerase activity"/>
    <property type="evidence" value="ECO:0007669"/>
    <property type="project" value="InterPro"/>
</dbReference>
<reference evidence="2" key="2">
    <citation type="journal article" date="2019" name="Mol. Phylogenet. Evol.">
        <title>Reassessment of the classification of bryopsidales (chlorophyta) based on chloroplast phylogenomic analyses.</title>
        <authorList>
            <person name="Cremen M.C."/>
            <person name="Leliaert F."/>
            <person name="West J."/>
            <person name="Lam D.W."/>
            <person name="Shimada S."/>
            <person name="Lopez-Bautista J.M."/>
            <person name="Verbruggen H."/>
        </authorList>
    </citation>
    <scope>NUCLEOTIDE SEQUENCE</scope>
</reference>
<dbReference type="InterPro" id="IPR001098">
    <property type="entry name" value="DNA-dir_DNA_pol_A_palm_dom"/>
</dbReference>
<dbReference type="EMBL" id="MH591109">
    <property type="protein sequence ID" value="AYC65408.1"/>
    <property type="molecule type" value="Genomic_DNA"/>
</dbReference>
<dbReference type="InterPro" id="IPR043502">
    <property type="entry name" value="DNA/RNA_pol_sf"/>
</dbReference>
<feature type="domain" description="DNA-directed DNA polymerase family A palm" evidence="1">
    <location>
        <begin position="33"/>
        <end position="99"/>
    </location>
</feature>
<dbReference type="AlphaFoldDB" id="A0A386B140"/>
<geneLocation type="chloroplast" evidence="2"/>
<dbReference type="SUPFAM" id="SSF56672">
    <property type="entry name" value="DNA/RNA polymerases"/>
    <property type="match status" value="1"/>
</dbReference>
<reference evidence="2" key="1">
    <citation type="submission" date="2018-07" db="EMBL/GenBank/DDBJ databases">
        <authorList>
            <person name="Quirk P.G."/>
            <person name="Krulwich T.A."/>
        </authorList>
    </citation>
    <scope>NUCLEOTIDE SEQUENCE</scope>
</reference>
<keyword evidence="2" id="KW-0150">Chloroplast</keyword>
<dbReference type="GO" id="GO:0003677">
    <property type="term" value="F:DNA binding"/>
    <property type="evidence" value="ECO:0007669"/>
    <property type="project" value="InterPro"/>
</dbReference>
<name>A0A386B140_9CHLO</name>
<keyword evidence="2" id="KW-0934">Plastid</keyword>